<evidence type="ECO:0000256" key="1">
    <source>
        <dbReference type="ARBA" id="ARBA00006581"/>
    </source>
</evidence>
<dbReference type="InterPro" id="IPR029054">
    <property type="entry name" value="dUTPase-like"/>
</dbReference>
<accession>A0A8S5T9G5</accession>
<evidence type="ECO:0000256" key="4">
    <source>
        <dbReference type="ARBA" id="ARBA00023080"/>
    </source>
</evidence>
<dbReference type="EMBL" id="BK032775">
    <property type="protein sequence ID" value="DAF59659.1"/>
    <property type="molecule type" value="Genomic_DNA"/>
</dbReference>
<dbReference type="NCBIfam" id="TIGR00576">
    <property type="entry name" value="dut"/>
    <property type="match status" value="1"/>
</dbReference>
<comment type="similarity">
    <text evidence="1">Belongs to the dUTPase family.</text>
</comment>
<dbReference type="PANTHER" id="PTHR11241:SF0">
    <property type="entry name" value="DEOXYURIDINE 5'-TRIPHOSPHATE NUCLEOTIDOHYDROLASE"/>
    <property type="match status" value="1"/>
</dbReference>
<feature type="domain" description="dUTPase-like" evidence="5">
    <location>
        <begin position="12"/>
        <end position="148"/>
    </location>
</feature>
<evidence type="ECO:0000259" key="5">
    <source>
        <dbReference type="Pfam" id="PF00692"/>
    </source>
</evidence>
<dbReference type="InterPro" id="IPR033704">
    <property type="entry name" value="dUTPase_trimeric"/>
</dbReference>
<dbReference type="GO" id="GO:0000287">
    <property type="term" value="F:magnesium ion binding"/>
    <property type="evidence" value="ECO:0007669"/>
    <property type="project" value="InterPro"/>
</dbReference>
<dbReference type="Pfam" id="PF00692">
    <property type="entry name" value="dUTPase"/>
    <property type="match status" value="1"/>
</dbReference>
<reference evidence="6" key="1">
    <citation type="journal article" date="2021" name="Proc. Natl. Acad. Sci. U.S.A.">
        <title>A Catalog of Tens of Thousands of Viruses from Human Metagenomes Reveals Hidden Associations with Chronic Diseases.</title>
        <authorList>
            <person name="Tisza M.J."/>
            <person name="Buck C.B."/>
        </authorList>
    </citation>
    <scope>NUCLEOTIDE SEQUENCE</scope>
    <source>
        <strain evidence="6">Ct0Wl9</strain>
    </source>
</reference>
<dbReference type="GO" id="GO:0004170">
    <property type="term" value="F:dUTP diphosphatase activity"/>
    <property type="evidence" value="ECO:0007669"/>
    <property type="project" value="UniProtKB-EC"/>
</dbReference>
<dbReference type="InterPro" id="IPR036157">
    <property type="entry name" value="dUTPase-like_sf"/>
</dbReference>
<sequence length="149" mass="16163">MIQVNVKRLSDTAIMPTYGSEKAAGMDLYADTKSLGVDKLYIGPGDCLKVPTGFAFELPEGYCTLILARSGLSTKKGLRPANCVGLCDEDYRGNYIVPLYNDSHEGQVIEHGDRIAQLMFVPYIQAFLTEVDNLTETDRGEGGFGSSGV</sequence>
<organism evidence="6">
    <name type="scientific">Siphoviridae sp. ct0Wl9</name>
    <dbReference type="NCBI Taxonomy" id="2827763"/>
    <lineage>
        <taxon>Viruses</taxon>
        <taxon>Duplodnaviria</taxon>
        <taxon>Heunggongvirae</taxon>
        <taxon>Uroviricota</taxon>
        <taxon>Caudoviricetes</taxon>
    </lineage>
</organism>
<dbReference type="NCBIfam" id="NF001862">
    <property type="entry name" value="PRK00601.1"/>
    <property type="match status" value="1"/>
</dbReference>
<dbReference type="SUPFAM" id="SSF51283">
    <property type="entry name" value="dUTPase-like"/>
    <property type="match status" value="1"/>
</dbReference>
<dbReference type="CDD" id="cd07557">
    <property type="entry name" value="trimeric_dUTPase"/>
    <property type="match status" value="1"/>
</dbReference>
<dbReference type="GO" id="GO:0006226">
    <property type="term" value="P:dUMP biosynthetic process"/>
    <property type="evidence" value="ECO:0007669"/>
    <property type="project" value="InterPro"/>
</dbReference>
<evidence type="ECO:0000313" key="6">
    <source>
        <dbReference type="EMBL" id="DAF59659.1"/>
    </source>
</evidence>
<dbReference type="PANTHER" id="PTHR11241">
    <property type="entry name" value="DEOXYURIDINE 5'-TRIPHOSPHATE NUCLEOTIDOHYDROLASE"/>
    <property type="match status" value="1"/>
</dbReference>
<dbReference type="EC" id="3.6.1.23" evidence="2"/>
<dbReference type="InterPro" id="IPR008181">
    <property type="entry name" value="dUTPase"/>
</dbReference>
<keyword evidence="3" id="KW-0378">Hydrolase</keyword>
<dbReference type="Gene3D" id="2.70.40.10">
    <property type="match status" value="1"/>
</dbReference>
<proteinExistence type="inferred from homology"/>
<keyword evidence="4" id="KW-0546">Nucleotide metabolism</keyword>
<dbReference type="GO" id="GO:0046081">
    <property type="term" value="P:dUTP catabolic process"/>
    <property type="evidence" value="ECO:0007669"/>
    <property type="project" value="InterPro"/>
</dbReference>
<evidence type="ECO:0000256" key="2">
    <source>
        <dbReference type="ARBA" id="ARBA00012379"/>
    </source>
</evidence>
<evidence type="ECO:0000256" key="3">
    <source>
        <dbReference type="ARBA" id="ARBA00022801"/>
    </source>
</evidence>
<name>A0A8S5T9G5_9CAUD</name>
<protein>
    <recommendedName>
        <fullName evidence="2">dUTP diphosphatase</fullName>
        <ecNumber evidence="2">3.6.1.23</ecNumber>
    </recommendedName>
</protein>